<evidence type="ECO:0000256" key="4">
    <source>
        <dbReference type="SAM" id="MobiDB-lite"/>
    </source>
</evidence>
<dbReference type="AlphaFoldDB" id="A0AAN9KES5"/>
<protein>
    <recommendedName>
        <fullName evidence="5">CRM domain-containing protein</fullName>
    </recommendedName>
</protein>
<reference evidence="6 7" key="1">
    <citation type="submission" date="2024-01" db="EMBL/GenBank/DDBJ databases">
        <title>The genomes of 5 underutilized Papilionoideae crops provide insights into root nodulation and disease resistanc.</title>
        <authorList>
            <person name="Jiang F."/>
        </authorList>
    </citation>
    <scope>NUCLEOTIDE SEQUENCE [LARGE SCALE GENOMIC DNA]</scope>
    <source>
        <strain evidence="6">LVBAO_FW01</strain>
        <tissue evidence="6">Leaves</tissue>
    </source>
</reference>
<proteinExistence type="predicted"/>
<dbReference type="SMART" id="SM01103">
    <property type="entry name" value="CRS1_YhbY"/>
    <property type="match status" value="1"/>
</dbReference>
<feature type="coiled-coil region" evidence="3">
    <location>
        <begin position="253"/>
        <end position="280"/>
    </location>
</feature>
<keyword evidence="3" id="KW-0175">Coiled coil</keyword>
<evidence type="ECO:0000256" key="1">
    <source>
        <dbReference type="ARBA" id="ARBA00022884"/>
    </source>
</evidence>
<feature type="compositionally biased region" description="Basic and acidic residues" evidence="4">
    <location>
        <begin position="450"/>
        <end position="459"/>
    </location>
</feature>
<dbReference type="InterPro" id="IPR001890">
    <property type="entry name" value="RNA-binding_CRM"/>
</dbReference>
<dbReference type="PANTHER" id="PTHR31426">
    <property type="entry name" value="GROUP II INTRON SPLICING FACTOR CRS1-LIKE"/>
    <property type="match status" value="1"/>
</dbReference>
<feature type="region of interest" description="Disordered" evidence="4">
    <location>
        <begin position="602"/>
        <end position="655"/>
    </location>
</feature>
<dbReference type="GO" id="GO:0003723">
    <property type="term" value="F:RNA binding"/>
    <property type="evidence" value="ECO:0007669"/>
    <property type="project" value="UniProtKB-UniRule"/>
</dbReference>
<dbReference type="PANTHER" id="PTHR31426:SF4">
    <property type="entry name" value="CRM-DOMAIN CONTAINING FACTOR CFM9, MITOCHONDRIAL"/>
    <property type="match status" value="1"/>
</dbReference>
<evidence type="ECO:0000256" key="3">
    <source>
        <dbReference type="SAM" id="Coils"/>
    </source>
</evidence>
<evidence type="ECO:0000259" key="5">
    <source>
        <dbReference type="PROSITE" id="PS51295"/>
    </source>
</evidence>
<feature type="region of interest" description="Disordered" evidence="4">
    <location>
        <begin position="65"/>
        <end position="86"/>
    </location>
</feature>
<evidence type="ECO:0000313" key="6">
    <source>
        <dbReference type="EMBL" id="KAK7316480.1"/>
    </source>
</evidence>
<feature type="domain" description="CRM" evidence="5">
    <location>
        <begin position="143"/>
        <end position="240"/>
    </location>
</feature>
<dbReference type="SUPFAM" id="SSF75471">
    <property type="entry name" value="YhbY-like"/>
    <property type="match status" value="1"/>
</dbReference>
<dbReference type="InterPro" id="IPR035920">
    <property type="entry name" value="YhbY-like_sf"/>
</dbReference>
<feature type="region of interest" description="Disordered" evidence="4">
    <location>
        <begin position="379"/>
        <end position="587"/>
    </location>
</feature>
<evidence type="ECO:0000256" key="2">
    <source>
        <dbReference type="PROSITE-ProRule" id="PRU00626"/>
    </source>
</evidence>
<feature type="compositionally biased region" description="Basic and acidic residues" evidence="4">
    <location>
        <begin position="575"/>
        <end position="585"/>
    </location>
</feature>
<accession>A0AAN9KES5</accession>
<feature type="compositionally biased region" description="Acidic residues" evidence="4">
    <location>
        <begin position="413"/>
        <end position="429"/>
    </location>
</feature>
<dbReference type="Gene3D" id="3.30.110.60">
    <property type="entry name" value="YhbY-like"/>
    <property type="match status" value="1"/>
</dbReference>
<feature type="compositionally biased region" description="Basic and acidic residues" evidence="4">
    <location>
        <begin position="379"/>
        <end position="397"/>
    </location>
</feature>
<feature type="compositionally biased region" description="Basic and acidic residues" evidence="4">
    <location>
        <begin position="75"/>
        <end position="86"/>
    </location>
</feature>
<feature type="compositionally biased region" description="Basic and acidic residues" evidence="4">
    <location>
        <begin position="606"/>
        <end position="619"/>
    </location>
</feature>
<feature type="compositionally biased region" description="Basic and acidic residues" evidence="4">
    <location>
        <begin position="549"/>
        <end position="568"/>
    </location>
</feature>
<name>A0AAN9KES5_CANGL</name>
<gene>
    <name evidence="6" type="ORF">VNO77_35539</name>
</gene>
<dbReference type="EMBL" id="JAYMYQ010000008">
    <property type="protein sequence ID" value="KAK7316480.1"/>
    <property type="molecule type" value="Genomic_DNA"/>
</dbReference>
<evidence type="ECO:0000313" key="7">
    <source>
        <dbReference type="Proteomes" id="UP001367508"/>
    </source>
</evidence>
<keyword evidence="7" id="KW-1185">Reference proteome</keyword>
<dbReference type="InterPro" id="IPR040286">
    <property type="entry name" value="At3g25440-like"/>
</dbReference>
<dbReference type="PROSITE" id="PS51295">
    <property type="entry name" value="CRM"/>
    <property type="match status" value="1"/>
</dbReference>
<comment type="caution">
    <text evidence="6">The sequence shown here is derived from an EMBL/GenBank/DDBJ whole genome shotgun (WGS) entry which is preliminary data.</text>
</comment>
<keyword evidence="1 2" id="KW-0694">RNA-binding</keyword>
<organism evidence="6 7">
    <name type="scientific">Canavalia gladiata</name>
    <name type="common">Sword bean</name>
    <name type="synonym">Dolichos gladiatus</name>
    <dbReference type="NCBI Taxonomy" id="3824"/>
    <lineage>
        <taxon>Eukaryota</taxon>
        <taxon>Viridiplantae</taxon>
        <taxon>Streptophyta</taxon>
        <taxon>Embryophyta</taxon>
        <taxon>Tracheophyta</taxon>
        <taxon>Spermatophyta</taxon>
        <taxon>Magnoliopsida</taxon>
        <taxon>eudicotyledons</taxon>
        <taxon>Gunneridae</taxon>
        <taxon>Pentapetalae</taxon>
        <taxon>rosids</taxon>
        <taxon>fabids</taxon>
        <taxon>Fabales</taxon>
        <taxon>Fabaceae</taxon>
        <taxon>Papilionoideae</taxon>
        <taxon>50 kb inversion clade</taxon>
        <taxon>NPAAA clade</taxon>
        <taxon>indigoferoid/millettioid clade</taxon>
        <taxon>Phaseoleae</taxon>
        <taxon>Canavalia</taxon>
    </lineage>
</organism>
<dbReference type="Pfam" id="PF01985">
    <property type="entry name" value="CRS1_YhbY"/>
    <property type="match status" value="1"/>
</dbReference>
<sequence length="655" mass="75344">MFGARNLQRHCFKSLSSLLQSNLYKNVVPLGHTPEHSNIVKAEAAYHKVGLCCYVKPLIGSSRAMSTSKGRSMRSKVERRMQKESGKTLREIRRAKKLKKKLMTEEERLIYNLKRAKKKVALLLQKLKKYELPDLPSPRHDPELLTPEQLQAYKKIGFRNKNYVPVGVRGVFGGVVQNMHLHWKFHETVQVCCDNFPKEKIKEMATMLARLSGGIVINVHNVKTIIMFRGRNYRQPKNLIPINTLTKRKALFKARFEQALESQKLNIKKIEQQLRRMGVNPEDPAAMASIQRVASTFFNAIDKKEGSPYVFREGKQSTVEPTEGLEESEPSVDSDQEELDQFIAEIEDAADKEYEAEEAKEKEEFGRIRYWNREEFGGRYRRSDASRNDDYDGEPRGSRVWQMKHSKRRATDSDDEENAHFDNDDDGDDEWHSGNIADASDLDSNSDGSNEPRGRFKERRERKKQNNIGKGRARDNESSNRHGGAKFKKNIAIEDSESEGMFSDVENAMWESDEEENDSGHLRQSRGNYKSSSSDEEYAYQIKRGKKNGVRDHEGKGDDSARNHRNFDAPKSVRGRQEGIDRIDSESIDAFSGSENLLWLSDAEEDSKVSRDDRYRTDTGDDGDYYPTSQNSNMIKSDIHKRRTTKETDEAWDSD</sequence>
<feature type="region of interest" description="Disordered" evidence="4">
    <location>
        <begin position="312"/>
        <end position="336"/>
    </location>
</feature>
<dbReference type="Proteomes" id="UP001367508">
    <property type="component" value="Unassembled WGS sequence"/>
</dbReference>
<feature type="compositionally biased region" description="Acidic residues" evidence="4">
    <location>
        <begin position="323"/>
        <end position="336"/>
    </location>
</feature>